<dbReference type="EMBL" id="MT657341">
    <property type="protein sequence ID" value="QNL30768.1"/>
    <property type="molecule type" value="Genomic_DNA"/>
</dbReference>
<protein>
    <submittedName>
        <fullName evidence="1">Uncharacterized protein</fullName>
    </submittedName>
</protein>
<keyword evidence="2" id="KW-1185">Reference proteome</keyword>
<name>A0A7G9A2C9_9CAUD</name>
<sequence length="87" mass="10469">MTSSRAEFLADRNRMLELLWELDQELREWHSSGAWRFDDAQEAVVAHQKKMTERHVLHDQLLGMNCRPWHFDPKRDNCWLPRPQKAA</sequence>
<evidence type="ECO:0000313" key="1">
    <source>
        <dbReference type="EMBL" id="QNL30768.1"/>
    </source>
</evidence>
<evidence type="ECO:0000313" key="2">
    <source>
        <dbReference type="Proteomes" id="UP000516127"/>
    </source>
</evidence>
<gene>
    <name evidence="1" type="primary">59</name>
    <name evidence="1" type="ORF">SEA_ESTES_59</name>
</gene>
<organism evidence="1 2">
    <name type="scientific">Mycobacterium phage Estes</name>
    <dbReference type="NCBI Taxonomy" id="2759459"/>
    <lineage>
        <taxon>Viruses</taxon>
        <taxon>Duplodnaviria</taxon>
        <taxon>Heunggongvirae</taxon>
        <taxon>Uroviricota</taxon>
        <taxon>Caudoviricetes</taxon>
        <taxon>Vilmaviridae</taxon>
        <taxon>Mclasvirinae</taxon>
        <taxon>Reyvirus</taxon>
        <taxon>Reyvirus estes</taxon>
    </lineage>
</organism>
<reference evidence="1 2" key="1">
    <citation type="submission" date="2020-06" db="EMBL/GenBank/DDBJ databases">
        <authorList>
            <person name="Allen T."/>
            <person name="Groscost A."/>
            <person name="Boice M."/>
            <person name="Bramwell-Butcher J."/>
            <person name="Davis-Nicholson M."/>
            <person name="Dedinsky M."/>
            <person name="DeKlotz J."/>
            <person name="Gardner J."/>
            <person name="Grosser P."/>
            <person name="Husler K."/>
            <person name="Lau J.R."/>
            <person name="Monlux M."/>
            <person name="Schlesinger M.K."/>
            <person name="Scholes A."/>
            <person name="Waughman L."/>
            <person name="Poxleitner M.K."/>
            <person name="Anders K.R."/>
            <person name="Garlena R.A."/>
            <person name="Russell D.A."/>
            <person name="Pope W.H."/>
            <person name="Jacobs-Sera D."/>
            <person name="Hatfull G.F."/>
        </authorList>
    </citation>
    <scope>NUCLEOTIDE SEQUENCE [LARGE SCALE GENOMIC DNA]</scope>
</reference>
<dbReference type="Proteomes" id="UP000516127">
    <property type="component" value="Genome"/>
</dbReference>
<proteinExistence type="predicted"/>
<dbReference type="KEGG" id="vg:63210452"/>
<accession>A0A7G9A2C9</accession>
<dbReference type="GeneID" id="63210452"/>
<dbReference type="RefSeq" id="YP_010013814.1">
    <property type="nucleotide sequence ID" value="NC_053514.1"/>
</dbReference>